<dbReference type="Pfam" id="PF18962">
    <property type="entry name" value="Por_Secre_tail"/>
    <property type="match status" value="1"/>
</dbReference>
<dbReference type="PANTHER" id="PTHR45713:SF6">
    <property type="entry name" value="F5_8 TYPE C DOMAIN-CONTAINING PROTEIN"/>
    <property type="match status" value="1"/>
</dbReference>
<dbReference type="Gene3D" id="2.60.120.260">
    <property type="entry name" value="Galactose-binding domain-like"/>
    <property type="match status" value="1"/>
</dbReference>
<dbReference type="PANTHER" id="PTHR45713">
    <property type="entry name" value="FTP DOMAIN-CONTAINING PROTEIN"/>
    <property type="match status" value="1"/>
</dbReference>
<dbReference type="RefSeq" id="WP_139278096.1">
    <property type="nucleotide sequence ID" value="NZ_FQYU01000002.1"/>
</dbReference>
<dbReference type="Pfam" id="PF22633">
    <property type="entry name" value="F5_F8_type_C_2"/>
    <property type="match status" value="1"/>
</dbReference>
<dbReference type="InterPro" id="IPR051941">
    <property type="entry name" value="BG_Antigen-Binding_Lectin"/>
</dbReference>
<keyword evidence="4" id="KW-1185">Reference proteome</keyword>
<evidence type="ECO:0000256" key="1">
    <source>
        <dbReference type="ARBA" id="ARBA00022729"/>
    </source>
</evidence>
<dbReference type="AlphaFoldDB" id="A0A1M6GT81"/>
<protein>
    <submittedName>
        <fullName evidence="3">Por secretion system C-terminal sorting domain-containing protein</fullName>
    </submittedName>
</protein>
<dbReference type="NCBIfam" id="TIGR04183">
    <property type="entry name" value="Por_Secre_tail"/>
    <property type="match status" value="1"/>
</dbReference>
<dbReference type="InterPro" id="IPR026444">
    <property type="entry name" value="Secre_tail"/>
</dbReference>
<dbReference type="SUPFAM" id="SSF49785">
    <property type="entry name" value="Galactose-binding domain-like"/>
    <property type="match status" value="1"/>
</dbReference>
<dbReference type="PROSITE" id="PS50022">
    <property type="entry name" value="FA58C_3"/>
    <property type="match status" value="1"/>
</dbReference>
<feature type="non-terminal residue" evidence="3">
    <location>
        <position position="1"/>
    </location>
</feature>
<evidence type="ECO:0000313" key="3">
    <source>
        <dbReference type="EMBL" id="SHJ13130.1"/>
    </source>
</evidence>
<dbReference type="EMBL" id="FQYU01000002">
    <property type="protein sequence ID" value="SHJ13130.1"/>
    <property type="molecule type" value="Genomic_DNA"/>
</dbReference>
<evidence type="ECO:0000259" key="2">
    <source>
        <dbReference type="PROSITE" id="PS50022"/>
    </source>
</evidence>
<name>A0A1M6GT81_9FLAO</name>
<dbReference type="Proteomes" id="UP000184543">
    <property type="component" value="Unassembled WGS sequence"/>
</dbReference>
<dbReference type="OrthoDB" id="5477965at2"/>
<keyword evidence="1" id="KW-0732">Signal</keyword>
<organism evidence="3 4">
    <name type="scientific">Pseudozobellia thermophila</name>
    <dbReference type="NCBI Taxonomy" id="192903"/>
    <lineage>
        <taxon>Bacteria</taxon>
        <taxon>Pseudomonadati</taxon>
        <taxon>Bacteroidota</taxon>
        <taxon>Flavobacteriia</taxon>
        <taxon>Flavobacteriales</taxon>
        <taxon>Flavobacteriaceae</taxon>
        <taxon>Pseudozobellia</taxon>
    </lineage>
</organism>
<dbReference type="InterPro" id="IPR000421">
    <property type="entry name" value="FA58C"/>
</dbReference>
<accession>A0A1M6GT81</accession>
<proteinExistence type="predicted"/>
<dbReference type="InterPro" id="IPR008979">
    <property type="entry name" value="Galactose-bd-like_sf"/>
</dbReference>
<evidence type="ECO:0000313" key="4">
    <source>
        <dbReference type="Proteomes" id="UP000184543"/>
    </source>
</evidence>
<gene>
    <name evidence="3" type="ORF">SAMN04488513_102935</name>
</gene>
<feature type="domain" description="F5/8 type C" evidence="2">
    <location>
        <begin position="1"/>
        <end position="114"/>
    </location>
</feature>
<dbReference type="STRING" id="192903.SAMN04488513_102935"/>
<sequence>DAQTDLQHTLEEESPWWQVDLGSLHTLGVLDVYNRSENFAYRLRNFYVLVSPTPFPDGSGLGDLLSDGEVESYYFSGQAGPQESIPLNTEGRYVRIQLSGTGILHMAEVEIAGCTTSSPNTSFKASFERLDYLSGNREFDTVGLAPNPTSDKVQVVGPSKNTVSKILIYDMQGRQVKEITNIRGDSQRVVESVDVSNLVKATYVVIVFLEDGSSYSRRLIKI</sequence>
<reference evidence="4" key="1">
    <citation type="submission" date="2016-11" db="EMBL/GenBank/DDBJ databases">
        <authorList>
            <person name="Varghese N."/>
            <person name="Submissions S."/>
        </authorList>
    </citation>
    <scope>NUCLEOTIDE SEQUENCE [LARGE SCALE GENOMIC DNA]</scope>
    <source>
        <strain evidence="4">DSM 19858</strain>
    </source>
</reference>